<dbReference type="Proteomes" id="UP000194439">
    <property type="component" value="Unassembled WGS sequence"/>
</dbReference>
<dbReference type="InterPro" id="IPR010024">
    <property type="entry name" value="CHP16711"/>
</dbReference>
<dbReference type="Pfam" id="PF09643">
    <property type="entry name" value="YopX"/>
    <property type="match status" value="1"/>
</dbReference>
<protein>
    <submittedName>
        <fullName evidence="2">YopX protein</fullName>
    </submittedName>
</protein>
<sequence>MSEVKFKAFDMSEIKMYHNVGIIGTLIILEHEQNGYDFCEVDLTLYDQLDDKYHLMRYTGWKDKNGNEIYEGDIFQADRYPVSKQDGYVGVVEYGDGAFWGTKRVKEDSDVSGDADGNYELLNEFVEDDIEVIGNIHENRYLLRNSTK</sequence>
<dbReference type="InterPro" id="IPR019096">
    <property type="entry name" value="YopX_protein"/>
</dbReference>
<dbReference type="InterPro" id="IPR023385">
    <property type="entry name" value="YopX-like_C"/>
</dbReference>
<evidence type="ECO:0000259" key="1">
    <source>
        <dbReference type="Pfam" id="PF09643"/>
    </source>
</evidence>
<dbReference type="NCBIfam" id="TIGR01671">
    <property type="entry name" value="phage_TIGR01671"/>
    <property type="match status" value="1"/>
</dbReference>
<gene>
    <name evidence="2" type="ORF">BACERE00185_03098</name>
</gene>
<accession>A0A1Y5ZY29</accession>
<dbReference type="SUPFAM" id="SSF159006">
    <property type="entry name" value="YopX-like"/>
    <property type="match status" value="1"/>
</dbReference>
<reference evidence="3" key="1">
    <citation type="submission" date="2017-04" db="EMBL/GenBank/DDBJ databases">
        <authorList>
            <person name="Criscuolo A."/>
        </authorList>
    </citation>
    <scope>NUCLEOTIDE SEQUENCE [LARGE SCALE GENOMIC DNA]</scope>
</reference>
<dbReference type="Gene3D" id="2.30.30.290">
    <property type="entry name" value="YopX-like domains"/>
    <property type="match status" value="1"/>
</dbReference>
<dbReference type="RefSeq" id="WP_088028783.1">
    <property type="nucleotide sequence ID" value="NZ_FWZD01000055.1"/>
</dbReference>
<evidence type="ECO:0000313" key="3">
    <source>
        <dbReference type="Proteomes" id="UP000194439"/>
    </source>
</evidence>
<dbReference type="EMBL" id="FWZD01000055">
    <property type="protein sequence ID" value="SME15831.1"/>
    <property type="molecule type" value="Genomic_DNA"/>
</dbReference>
<evidence type="ECO:0000313" key="2">
    <source>
        <dbReference type="EMBL" id="SME15831.1"/>
    </source>
</evidence>
<dbReference type="AlphaFoldDB" id="A0A1Y5ZY29"/>
<proteinExistence type="predicted"/>
<name>A0A1Y5ZY29_9BACI</name>
<feature type="domain" description="YopX protein" evidence="1">
    <location>
        <begin position="5"/>
        <end position="143"/>
    </location>
</feature>
<organism evidence="2 3">
    <name type="scientific">Bacillus mobilis</name>
    <dbReference type="NCBI Taxonomy" id="2026190"/>
    <lineage>
        <taxon>Bacteria</taxon>
        <taxon>Bacillati</taxon>
        <taxon>Bacillota</taxon>
        <taxon>Bacilli</taxon>
        <taxon>Bacillales</taxon>
        <taxon>Bacillaceae</taxon>
        <taxon>Bacillus</taxon>
        <taxon>Bacillus cereus group</taxon>
    </lineage>
</organism>